<organism evidence="1 2">
    <name type="scientific">Pararhodobacter zhoushanensis</name>
    <dbReference type="NCBI Taxonomy" id="2479545"/>
    <lineage>
        <taxon>Bacteria</taxon>
        <taxon>Pseudomonadati</taxon>
        <taxon>Pseudomonadota</taxon>
        <taxon>Alphaproteobacteria</taxon>
        <taxon>Rhodobacterales</taxon>
        <taxon>Paracoccaceae</taxon>
        <taxon>Pararhodobacter</taxon>
    </lineage>
</organism>
<evidence type="ECO:0000313" key="1">
    <source>
        <dbReference type="EMBL" id="MCW1934534.1"/>
    </source>
</evidence>
<keyword evidence="2" id="KW-1185">Reference proteome</keyword>
<comment type="caution">
    <text evidence="1">The sequence shown here is derived from an EMBL/GenBank/DDBJ whole genome shotgun (WGS) entry which is preliminary data.</text>
</comment>
<accession>A0ABT3H3Z6</accession>
<reference evidence="1 2" key="1">
    <citation type="submission" date="2022-10" db="EMBL/GenBank/DDBJ databases">
        <title>Pararhodobacter sp. nov., isolated from marine algae.</title>
        <authorList>
            <person name="Choi B.J."/>
            <person name="Kim J.M."/>
            <person name="Lee J.K."/>
            <person name="Choi D.G."/>
            <person name="Jeon C.O."/>
        </authorList>
    </citation>
    <scope>NUCLEOTIDE SEQUENCE [LARGE SCALE GENOMIC DNA]</scope>
    <source>
        <strain evidence="1 2">ZQ420</strain>
    </source>
</reference>
<gene>
    <name evidence="1" type="ORF">OKW52_20325</name>
</gene>
<name>A0ABT3H3Z6_9RHOB</name>
<dbReference type="Proteomes" id="UP001208938">
    <property type="component" value="Unassembled WGS sequence"/>
</dbReference>
<sequence>MSRDMTAAAIAAIARSETPRLALFVEGQFESGALRLWSGLRPISWGGHEWTGAGQLLAVSPIEESNGVVAQGLTVALSGVPLDLVQIAIDEARQGDSGKVWLGMFEETGALIADPVFLFGGLLDVPQIDEGDDSCTISISYENQLIDLQRPRVRRYTHEDQQVKHPGDLGFEFVTTIQNQEDTWGE</sequence>
<dbReference type="EMBL" id="JAPDFL010000001">
    <property type="protein sequence ID" value="MCW1934534.1"/>
    <property type="molecule type" value="Genomic_DNA"/>
</dbReference>
<protein>
    <submittedName>
        <fullName evidence="1">Uncharacterized protein</fullName>
    </submittedName>
</protein>
<proteinExistence type="predicted"/>
<dbReference type="RefSeq" id="WP_264507319.1">
    <property type="nucleotide sequence ID" value="NZ_JAPDFL010000001.1"/>
</dbReference>
<evidence type="ECO:0000313" key="2">
    <source>
        <dbReference type="Proteomes" id="UP001208938"/>
    </source>
</evidence>